<evidence type="ECO:0000313" key="4">
    <source>
        <dbReference type="Proteomes" id="UP000053257"/>
    </source>
</evidence>
<dbReference type="AlphaFoldDB" id="A0A0C3S7A1"/>
<feature type="compositionally biased region" description="Basic and acidic residues" evidence="1">
    <location>
        <begin position="169"/>
        <end position="189"/>
    </location>
</feature>
<keyword evidence="2" id="KW-0812">Transmembrane</keyword>
<reference evidence="3 4" key="1">
    <citation type="journal article" date="2014" name="PLoS Genet.">
        <title>Analysis of the Phlebiopsis gigantea genome, transcriptome and secretome provides insight into its pioneer colonization strategies of wood.</title>
        <authorList>
            <person name="Hori C."/>
            <person name="Ishida T."/>
            <person name="Igarashi K."/>
            <person name="Samejima M."/>
            <person name="Suzuki H."/>
            <person name="Master E."/>
            <person name="Ferreira P."/>
            <person name="Ruiz-Duenas F.J."/>
            <person name="Held B."/>
            <person name="Canessa P."/>
            <person name="Larrondo L.F."/>
            <person name="Schmoll M."/>
            <person name="Druzhinina I.S."/>
            <person name="Kubicek C.P."/>
            <person name="Gaskell J.A."/>
            <person name="Kersten P."/>
            <person name="St John F."/>
            <person name="Glasner J."/>
            <person name="Sabat G."/>
            <person name="Splinter BonDurant S."/>
            <person name="Syed K."/>
            <person name="Yadav J."/>
            <person name="Mgbeahuruike A.C."/>
            <person name="Kovalchuk A."/>
            <person name="Asiegbu F.O."/>
            <person name="Lackner G."/>
            <person name="Hoffmeister D."/>
            <person name="Rencoret J."/>
            <person name="Gutierrez A."/>
            <person name="Sun H."/>
            <person name="Lindquist E."/>
            <person name="Barry K."/>
            <person name="Riley R."/>
            <person name="Grigoriev I.V."/>
            <person name="Henrissat B."/>
            <person name="Kues U."/>
            <person name="Berka R.M."/>
            <person name="Martinez A.T."/>
            <person name="Covert S.F."/>
            <person name="Blanchette R.A."/>
            <person name="Cullen D."/>
        </authorList>
    </citation>
    <scope>NUCLEOTIDE SEQUENCE [LARGE SCALE GENOMIC DNA]</scope>
    <source>
        <strain evidence="3 4">11061_1 CR5-6</strain>
    </source>
</reference>
<proteinExistence type="predicted"/>
<protein>
    <submittedName>
        <fullName evidence="3">Uncharacterized protein</fullName>
    </submittedName>
</protein>
<evidence type="ECO:0000256" key="2">
    <source>
        <dbReference type="SAM" id="Phobius"/>
    </source>
</evidence>
<feature type="region of interest" description="Disordered" evidence="1">
    <location>
        <begin position="135"/>
        <end position="202"/>
    </location>
</feature>
<keyword evidence="4" id="KW-1185">Reference proteome</keyword>
<feature type="compositionally biased region" description="Pro residues" evidence="1">
    <location>
        <begin position="140"/>
        <end position="152"/>
    </location>
</feature>
<name>A0A0C3S7A1_PHLG1</name>
<keyword evidence="2" id="KW-0472">Membrane</keyword>
<organism evidence="3 4">
    <name type="scientific">Phlebiopsis gigantea (strain 11061_1 CR5-6)</name>
    <name type="common">White-rot fungus</name>
    <name type="synonym">Peniophora gigantea</name>
    <dbReference type="NCBI Taxonomy" id="745531"/>
    <lineage>
        <taxon>Eukaryota</taxon>
        <taxon>Fungi</taxon>
        <taxon>Dikarya</taxon>
        <taxon>Basidiomycota</taxon>
        <taxon>Agaricomycotina</taxon>
        <taxon>Agaricomycetes</taxon>
        <taxon>Polyporales</taxon>
        <taxon>Phanerochaetaceae</taxon>
        <taxon>Phlebiopsis</taxon>
    </lineage>
</organism>
<dbReference type="HOGENOM" id="CLU_1355082_0_0_1"/>
<keyword evidence="2" id="KW-1133">Transmembrane helix</keyword>
<accession>A0A0C3S7A1</accession>
<dbReference type="Proteomes" id="UP000053257">
    <property type="component" value="Unassembled WGS sequence"/>
</dbReference>
<feature type="transmembrane region" description="Helical" evidence="2">
    <location>
        <begin position="29"/>
        <end position="50"/>
    </location>
</feature>
<gene>
    <name evidence="3" type="ORF">PHLGIDRAFT_128161</name>
</gene>
<dbReference type="EMBL" id="KN840513">
    <property type="protein sequence ID" value="KIP06667.1"/>
    <property type="molecule type" value="Genomic_DNA"/>
</dbReference>
<sequence>MSVYANVTGVLVQLGRRQDTEKSKGRKGLAIASTIILCCVAVVWVGVYVMRFVALRRMGRPLKTCIAIALNTKVPLDHPAPIRVANRDWQVHGTGFKARLARLLPRKLQLANPPPPVVYQPFTVNIQRIGEQYRASPHAPSFPPDGLRPPDPVYRQARSVVDLPSYGEANRDGPPRYDEGPQAERRAEREEGEVTVEHNFVS</sequence>
<evidence type="ECO:0000313" key="3">
    <source>
        <dbReference type="EMBL" id="KIP06667.1"/>
    </source>
</evidence>
<evidence type="ECO:0000256" key="1">
    <source>
        <dbReference type="SAM" id="MobiDB-lite"/>
    </source>
</evidence>